<dbReference type="InterPro" id="IPR050416">
    <property type="entry name" value="FAD-linked_Oxidoreductase"/>
</dbReference>
<dbReference type="Gene3D" id="3.30.43.10">
    <property type="entry name" value="Uridine Diphospho-n-acetylenolpyruvylglucosamine Reductase, domain 2"/>
    <property type="match status" value="1"/>
</dbReference>
<protein>
    <recommendedName>
        <fullName evidence="6">FAD-binding PCMH-type domain-containing protein</fullName>
    </recommendedName>
</protein>
<dbReference type="PANTHER" id="PTHR42973">
    <property type="entry name" value="BINDING OXIDOREDUCTASE, PUTATIVE (AFU_ORTHOLOGUE AFUA_1G17690)-RELATED"/>
    <property type="match status" value="1"/>
</dbReference>
<dbReference type="Pfam" id="PF01565">
    <property type="entry name" value="FAD_binding_4"/>
    <property type="match status" value="1"/>
</dbReference>
<feature type="domain" description="FAD-binding PCMH-type" evidence="6">
    <location>
        <begin position="37"/>
        <end position="207"/>
    </location>
</feature>
<dbReference type="InterPro" id="IPR012951">
    <property type="entry name" value="BBE"/>
</dbReference>
<keyword evidence="8" id="KW-1185">Reference proteome</keyword>
<dbReference type="SUPFAM" id="SSF56176">
    <property type="entry name" value="FAD-binding/transporter-associated domain-like"/>
    <property type="match status" value="1"/>
</dbReference>
<dbReference type="Pfam" id="PF08031">
    <property type="entry name" value="BBE"/>
    <property type="match status" value="1"/>
</dbReference>
<dbReference type="GO" id="GO:0071949">
    <property type="term" value="F:FAD binding"/>
    <property type="evidence" value="ECO:0007669"/>
    <property type="project" value="InterPro"/>
</dbReference>
<evidence type="ECO:0000256" key="1">
    <source>
        <dbReference type="ARBA" id="ARBA00001974"/>
    </source>
</evidence>
<dbReference type="Proteomes" id="UP000184383">
    <property type="component" value="Unassembled WGS sequence"/>
</dbReference>
<gene>
    <name evidence="7" type="ORF">ASPWEDRAFT_33359</name>
</gene>
<dbReference type="RefSeq" id="XP_040693695.1">
    <property type="nucleotide sequence ID" value="XM_040833767.1"/>
</dbReference>
<sequence>MDTNKVNELQKQLSDSVILTPESPDYPAAIKRWSDAAEKEAGAIVIPATDQDVSSTVYFAAKYNVDLAIVSGGHATSGASSTNGGIVVDLSKMRNVTVDPVNQTLVVQGGALWADVDKAAGEHGLATVGGVVNHTGVGGLTLGGGYGWLTGQYGLVIDNLLAVKIALADGRILTASDTENSDLFWAIRGAGHNFGVVTEFTLQAYELKDPVYAGLLGFTPDKLEQVMEFASTLTENSLDGRSGIYCFLGTPPGASEQTIMTEIVSNTSEEEGKRRYAPLFDLNPVMNTVSMIPYHQVNGLLNDIASHGGRKSMKGFSYTSPVRPEFARTVLGELSYIVKCDPDMIKSFVVFENVQVDKVASIPRHATAFANRGHARNGGVWMWWSDPKNDDKARQHARYLKDLITEEIEKHAGWDVAIYPNFVETGDRSLEELFGDNLDRLKSIKAKYDPRNVFNKMHPLSGYSTNVQNGFIKTSNGNA</sequence>
<dbReference type="InterPro" id="IPR036318">
    <property type="entry name" value="FAD-bd_PCMH-like_sf"/>
</dbReference>
<keyword evidence="4" id="KW-0274">FAD</keyword>
<evidence type="ECO:0000313" key="8">
    <source>
        <dbReference type="Proteomes" id="UP000184383"/>
    </source>
</evidence>
<organism evidence="7 8">
    <name type="scientific">Aspergillus wentii DTO 134E9</name>
    <dbReference type="NCBI Taxonomy" id="1073089"/>
    <lineage>
        <taxon>Eukaryota</taxon>
        <taxon>Fungi</taxon>
        <taxon>Dikarya</taxon>
        <taxon>Ascomycota</taxon>
        <taxon>Pezizomycotina</taxon>
        <taxon>Eurotiomycetes</taxon>
        <taxon>Eurotiomycetidae</taxon>
        <taxon>Eurotiales</taxon>
        <taxon>Aspergillaceae</taxon>
        <taxon>Aspergillus</taxon>
        <taxon>Aspergillus subgen. Cremei</taxon>
    </lineage>
</organism>
<dbReference type="GO" id="GO:0016491">
    <property type="term" value="F:oxidoreductase activity"/>
    <property type="evidence" value="ECO:0007669"/>
    <property type="project" value="UniProtKB-KW"/>
</dbReference>
<keyword evidence="3" id="KW-0285">Flavoprotein</keyword>
<keyword evidence="5" id="KW-0560">Oxidoreductase</keyword>
<dbReference type="PANTHER" id="PTHR42973:SF39">
    <property type="entry name" value="FAD-BINDING PCMH-TYPE DOMAIN-CONTAINING PROTEIN"/>
    <property type="match status" value="1"/>
</dbReference>
<dbReference type="AlphaFoldDB" id="A0A1L9RYL3"/>
<evidence type="ECO:0000313" key="7">
    <source>
        <dbReference type="EMBL" id="OJJ40019.1"/>
    </source>
</evidence>
<dbReference type="VEuPathDB" id="FungiDB:ASPWEDRAFT_33359"/>
<evidence type="ECO:0000256" key="3">
    <source>
        <dbReference type="ARBA" id="ARBA00022630"/>
    </source>
</evidence>
<dbReference type="PROSITE" id="PS51387">
    <property type="entry name" value="FAD_PCMH"/>
    <property type="match status" value="1"/>
</dbReference>
<dbReference type="EMBL" id="KV878209">
    <property type="protein sequence ID" value="OJJ40019.1"/>
    <property type="molecule type" value="Genomic_DNA"/>
</dbReference>
<evidence type="ECO:0000259" key="6">
    <source>
        <dbReference type="PROSITE" id="PS51387"/>
    </source>
</evidence>
<dbReference type="GeneID" id="63749615"/>
<name>A0A1L9RYL3_ASPWE</name>
<accession>A0A1L9RYL3</accession>
<reference evidence="8" key="1">
    <citation type="journal article" date="2017" name="Genome Biol.">
        <title>Comparative genomics reveals high biological diversity and specific adaptations in the industrially and medically important fungal genus Aspergillus.</title>
        <authorList>
            <person name="de Vries R.P."/>
            <person name="Riley R."/>
            <person name="Wiebenga A."/>
            <person name="Aguilar-Osorio G."/>
            <person name="Amillis S."/>
            <person name="Uchima C.A."/>
            <person name="Anderluh G."/>
            <person name="Asadollahi M."/>
            <person name="Askin M."/>
            <person name="Barry K."/>
            <person name="Battaglia E."/>
            <person name="Bayram O."/>
            <person name="Benocci T."/>
            <person name="Braus-Stromeyer S.A."/>
            <person name="Caldana C."/>
            <person name="Canovas D."/>
            <person name="Cerqueira G.C."/>
            <person name="Chen F."/>
            <person name="Chen W."/>
            <person name="Choi C."/>
            <person name="Clum A."/>
            <person name="Dos Santos R.A."/>
            <person name="Damasio A.R."/>
            <person name="Diallinas G."/>
            <person name="Emri T."/>
            <person name="Fekete E."/>
            <person name="Flipphi M."/>
            <person name="Freyberg S."/>
            <person name="Gallo A."/>
            <person name="Gournas C."/>
            <person name="Habgood R."/>
            <person name="Hainaut M."/>
            <person name="Harispe M.L."/>
            <person name="Henrissat B."/>
            <person name="Hilden K.S."/>
            <person name="Hope R."/>
            <person name="Hossain A."/>
            <person name="Karabika E."/>
            <person name="Karaffa L."/>
            <person name="Karanyi Z."/>
            <person name="Krasevec N."/>
            <person name="Kuo A."/>
            <person name="Kusch H."/>
            <person name="LaButti K."/>
            <person name="Lagendijk E.L."/>
            <person name="Lapidus A."/>
            <person name="Levasseur A."/>
            <person name="Lindquist E."/>
            <person name="Lipzen A."/>
            <person name="Logrieco A.F."/>
            <person name="MacCabe A."/>
            <person name="Maekelae M.R."/>
            <person name="Malavazi I."/>
            <person name="Melin P."/>
            <person name="Meyer V."/>
            <person name="Mielnichuk N."/>
            <person name="Miskei M."/>
            <person name="Molnar A.P."/>
            <person name="Mule G."/>
            <person name="Ngan C.Y."/>
            <person name="Orejas M."/>
            <person name="Orosz E."/>
            <person name="Ouedraogo J.P."/>
            <person name="Overkamp K.M."/>
            <person name="Park H.-S."/>
            <person name="Perrone G."/>
            <person name="Piumi F."/>
            <person name="Punt P.J."/>
            <person name="Ram A.F."/>
            <person name="Ramon A."/>
            <person name="Rauscher S."/>
            <person name="Record E."/>
            <person name="Riano-Pachon D.M."/>
            <person name="Robert V."/>
            <person name="Roehrig J."/>
            <person name="Ruller R."/>
            <person name="Salamov A."/>
            <person name="Salih N.S."/>
            <person name="Samson R.A."/>
            <person name="Sandor E."/>
            <person name="Sanguinetti M."/>
            <person name="Schuetze T."/>
            <person name="Sepcic K."/>
            <person name="Shelest E."/>
            <person name="Sherlock G."/>
            <person name="Sophianopoulou V."/>
            <person name="Squina F.M."/>
            <person name="Sun H."/>
            <person name="Susca A."/>
            <person name="Todd R.B."/>
            <person name="Tsang A."/>
            <person name="Unkles S.E."/>
            <person name="van de Wiele N."/>
            <person name="van Rossen-Uffink D."/>
            <person name="Oliveira J.V."/>
            <person name="Vesth T.C."/>
            <person name="Visser J."/>
            <person name="Yu J.-H."/>
            <person name="Zhou M."/>
            <person name="Andersen M.R."/>
            <person name="Archer D.B."/>
            <person name="Baker S.E."/>
            <person name="Benoit I."/>
            <person name="Brakhage A.A."/>
            <person name="Braus G.H."/>
            <person name="Fischer R."/>
            <person name="Frisvad J.C."/>
            <person name="Goldman G.H."/>
            <person name="Houbraken J."/>
            <person name="Oakley B."/>
            <person name="Pocsi I."/>
            <person name="Scazzocchio C."/>
            <person name="Seiboth B."/>
            <person name="vanKuyk P.A."/>
            <person name="Wortman J."/>
            <person name="Dyer P.S."/>
            <person name="Grigoriev I.V."/>
        </authorList>
    </citation>
    <scope>NUCLEOTIDE SEQUENCE [LARGE SCALE GENOMIC DNA]</scope>
    <source>
        <strain evidence="8">DTO 134E9</strain>
    </source>
</reference>
<comment type="cofactor">
    <cofactor evidence="1">
        <name>FAD</name>
        <dbReference type="ChEBI" id="CHEBI:57692"/>
    </cofactor>
</comment>
<proteinExistence type="inferred from homology"/>
<dbReference type="InterPro" id="IPR016164">
    <property type="entry name" value="FAD-linked_Oxase-like_C"/>
</dbReference>
<dbReference type="InterPro" id="IPR006094">
    <property type="entry name" value="Oxid_FAD_bind_N"/>
</dbReference>
<evidence type="ECO:0000256" key="4">
    <source>
        <dbReference type="ARBA" id="ARBA00022827"/>
    </source>
</evidence>
<dbReference type="InterPro" id="IPR016167">
    <property type="entry name" value="FAD-bd_PCMH_sub1"/>
</dbReference>
<dbReference type="Gene3D" id="3.40.462.20">
    <property type="match status" value="1"/>
</dbReference>
<dbReference type="SUPFAM" id="SSF55103">
    <property type="entry name" value="FAD-linked oxidases, C-terminal domain"/>
    <property type="match status" value="1"/>
</dbReference>
<evidence type="ECO:0000256" key="2">
    <source>
        <dbReference type="ARBA" id="ARBA00005466"/>
    </source>
</evidence>
<dbReference type="InterPro" id="IPR016166">
    <property type="entry name" value="FAD-bd_PCMH"/>
</dbReference>
<dbReference type="InterPro" id="IPR016169">
    <property type="entry name" value="FAD-bd_PCMH_sub2"/>
</dbReference>
<dbReference type="STRING" id="1073089.A0A1L9RYL3"/>
<evidence type="ECO:0000256" key="5">
    <source>
        <dbReference type="ARBA" id="ARBA00023002"/>
    </source>
</evidence>
<dbReference type="Gene3D" id="3.30.465.10">
    <property type="match status" value="1"/>
</dbReference>
<dbReference type="OrthoDB" id="415825at2759"/>
<comment type="similarity">
    <text evidence="2">Belongs to the oxygen-dependent FAD-linked oxidoreductase family.</text>
</comment>